<dbReference type="Proteomes" id="UP000177763">
    <property type="component" value="Unassembled WGS sequence"/>
</dbReference>
<sequence>MIYPFSQRFIDILGSVFFIILFFPIMAITAIFIKIVSPNGAVFADIVERVGKDGKKFRMYKFRSMIPNAQDWLKSRPELYKKYQENSYKLDPDPRIIKGGAFIRKYSIDELPQFFNILLGDMSIVGPRAYFPFELNEQVERFPKAKDALKSALSVKPGLTGIWQISGRSKVDFLGRVEMDAKYAKRRSLLYDLMIILKTPFVVITGKGAV</sequence>
<dbReference type="GO" id="GO:0016780">
    <property type="term" value="F:phosphotransferase activity, for other substituted phosphate groups"/>
    <property type="evidence" value="ECO:0007669"/>
    <property type="project" value="TreeGrafter"/>
</dbReference>
<comment type="caution">
    <text evidence="4">The sequence shown here is derived from an EMBL/GenBank/DDBJ whole genome shotgun (WGS) entry which is preliminary data.</text>
</comment>
<dbReference type="EMBL" id="MEVN01000041">
    <property type="protein sequence ID" value="OGC56301.1"/>
    <property type="molecule type" value="Genomic_DNA"/>
</dbReference>
<evidence type="ECO:0000313" key="4">
    <source>
        <dbReference type="EMBL" id="OGC56301.1"/>
    </source>
</evidence>
<feature type="domain" description="Bacterial sugar transferase" evidence="3">
    <location>
        <begin position="8"/>
        <end position="204"/>
    </location>
</feature>
<organism evidence="4 5">
    <name type="scientific">candidate division WWE3 bacterium RIFCSPLOWO2_12_FULL_36_10</name>
    <dbReference type="NCBI Taxonomy" id="1802630"/>
    <lineage>
        <taxon>Bacteria</taxon>
        <taxon>Katanobacteria</taxon>
    </lineage>
</organism>
<evidence type="ECO:0000256" key="1">
    <source>
        <dbReference type="ARBA" id="ARBA00006464"/>
    </source>
</evidence>
<protein>
    <recommendedName>
        <fullName evidence="3">Bacterial sugar transferase domain-containing protein</fullName>
    </recommendedName>
</protein>
<evidence type="ECO:0000313" key="5">
    <source>
        <dbReference type="Proteomes" id="UP000177763"/>
    </source>
</evidence>
<comment type="similarity">
    <text evidence="1">Belongs to the bacterial sugar transferase family.</text>
</comment>
<proteinExistence type="inferred from homology"/>
<dbReference type="PANTHER" id="PTHR30576:SF0">
    <property type="entry name" value="UNDECAPRENYL-PHOSPHATE N-ACETYLGALACTOSAMINYL 1-PHOSPHATE TRANSFERASE-RELATED"/>
    <property type="match status" value="1"/>
</dbReference>
<name>A0A1F4VGD6_UNCKA</name>
<evidence type="ECO:0000259" key="3">
    <source>
        <dbReference type="Pfam" id="PF02397"/>
    </source>
</evidence>
<feature type="transmembrane region" description="Helical" evidence="2">
    <location>
        <begin position="12"/>
        <end position="33"/>
    </location>
</feature>
<keyword evidence="2" id="KW-0472">Membrane</keyword>
<dbReference type="Pfam" id="PF02397">
    <property type="entry name" value="Bac_transf"/>
    <property type="match status" value="1"/>
</dbReference>
<reference evidence="4 5" key="1">
    <citation type="journal article" date="2016" name="Nat. Commun.">
        <title>Thousands of microbial genomes shed light on interconnected biogeochemical processes in an aquifer system.</title>
        <authorList>
            <person name="Anantharaman K."/>
            <person name="Brown C.T."/>
            <person name="Hug L.A."/>
            <person name="Sharon I."/>
            <person name="Castelle C.J."/>
            <person name="Probst A.J."/>
            <person name="Thomas B.C."/>
            <person name="Singh A."/>
            <person name="Wilkins M.J."/>
            <person name="Karaoz U."/>
            <person name="Brodie E.L."/>
            <person name="Williams K.H."/>
            <person name="Hubbard S.S."/>
            <person name="Banfield J.F."/>
        </authorList>
    </citation>
    <scope>NUCLEOTIDE SEQUENCE [LARGE SCALE GENOMIC DNA]</scope>
</reference>
<gene>
    <name evidence="4" type="ORF">A3H26_02750</name>
</gene>
<keyword evidence="2" id="KW-1133">Transmembrane helix</keyword>
<dbReference type="PANTHER" id="PTHR30576">
    <property type="entry name" value="COLANIC BIOSYNTHESIS UDP-GLUCOSE LIPID CARRIER TRANSFERASE"/>
    <property type="match status" value="1"/>
</dbReference>
<dbReference type="InterPro" id="IPR003362">
    <property type="entry name" value="Bact_transf"/>
</dbReference>
<accession>A0A1F4VGD6</accession>
<dbReference type="AlphaFoldDB" id="A0A1F4VGD6"/>
<dbReference type="STRING" id="1802630.A3H26_02750"/>
<keyword evidence="2" id="KW-0812">Transmembrane</keyword>
<evidence type="ECO:0000256" key="2">
    <source>
        <dbReference type="SAM" id="Phobius"/>
    </source>
</evidence>